<proteinExistence type="predicted"/>
<dbReference type="AlphaFoldDB" id="A0AAD7NSJ0"/>
<evidence type="ECO:0000313" key="2">
    <source>
        <dbReference type="Proteomes" id="UP001215598"/>
    </source>
</evidence>
<reference evidence="1" key="1">
    <citation type="submission" date="2023-03" db="EMBL/GenBank/DDBJ databases">
        <title>Massive genome expansion in bonnet fungi (Mycena s.s.) driven by repeated elements and novel gene families across ecological guilds.</title>
        <authorList>
            <consortium name="Lawrence Berkeley National Laboratory"/>
            <person name="Harder C.B."/>
            <person name="Miyauchi S."/>
            <person name="Viragh M."/>
            <person name="Kuo A."/>
            <person name="Thoen E."/>
            <person name="Andreopoulos B."/>
            <person name="Lu D."/>
            <person name="Skrede I."/>
            <person name="Drula E."/>
            <person name="Henrissat B."/>
            <person name="Morin E."/>
            <person name="Kohler A."/>
            <person name="Barry K."/>
            <person name="LaButti K."/>
            <person name="Morin E."/>
            <person name="Salamov A."/>
            <person name="Lipzen A."/>
            <person name="Mereny Z."/>
            <person name="Hegedus B."/>
            <person name="Baldrian P."/>
            <person name="Stursova M."/>
            <person name="Weitz H."/>
            <person name="Taylor A."/>
            <person name="Grigoriev I.V."/>
            <person name="Nagy L.G."/>
            <person name="Martin F."/>
            <person name="Kauserud H."/>
        </authorList>
    </citation>
    <scope>NUCLEOTIDE SEQUENCE</scope>
    <source>
        <strain evidence="1">CBHHK182m</strain>
    </source>
</reference>
<organism evidence="1 2">
    <name type="scientific">Mycena metata</name>
    <dbReference type="NCBI Taxonomy" id="1033252"/>
    <lineage>
        <taxon>Eukaryota</taxon>
        <taxon>Fungi</taxon>
        <taxon>Dikarya</taxon>
        <taxon>Basidiomycota</taxon>
        <taxon>Agaricomycotina</taxon>
        <taxon>Agaricomycetes</taxon>
        <taxon>Agaricomycetidae</taxon>
        <taxon>Agaricales</taxon>
        <taxon>Marasmiineae</taxon>
        <taxon>Mycenaceae</taxon>
        <taxon>Mycena</taxon>
    </lineage>
</organism>
<accession>A0AAD7NSJ0</accession>
<name>A0AAD7NSJ0_9AGAR</name>
<comment type="caution">
    <text evidence="1">The sequence shown here is derived from an EMBL/GenBank/DDBJ whole genome shotgun (WGS) entry which is preliminary data.</text>
</comment>
<sequence length="269" mass="29651">MGRKMFGFLLDQERESYRATLGPTRHPRSYPLRALAQTLAAAESRQRRSMHRERGSGVPVPMLSVLGATGFRSQSPTITEPAERIRSPISSSFRSSSVSATEPVDRMRTPEITYAVGDGGIPDIHLDYRGRRLVEVVMADIAGFSEGPTAFRYAVTDPNRGPCLREDDDVLLIGMLHHPARVFKNHGVAYERPLCTVVECLLNSDRSSVVLLVPNYLIHLDFAAESEPNTLYTGAAVGVQIFTLPHMNEIDWIPGNPIGTYQTSAVSSL</sequence>
<dbReference type="EMBL" id="JARKIB010000013">
    <property type="protein sequence ID" value="KAJ7773138.1"/>
    <property type="molecule type" value="Genomic_DNA"/>
</dbReference>
<protein>
    <submittedName>
        <fullName evidence="1">Uncharacterized protein</fullName>
    </submittedName>
</protein>
<evidence type="ECO:0000313" key="1">
    <source>
        <dbReference type="EMBL" id="KAJ7773138.1"/>
    </source>
</evidence>
<dbReference type="Proteomes" id="UP001215598">
    <property type="component" value="Unassembled WGS sequence"/>
</dbReference>
<keyword evidence="2" id="KW-1185">Reference proteome</keyword>
<gene>
    <name evidence="1" type="ORF">B0H16DRAFT_1450983</name>
</gene>